<proteinExistence type="predicted"/>
<name>A0A0A9GFT7_ARUDO</name>
<sequence>MQNRETMLSNALIATSIPPSKPLISDIYTAIHTRIGPRHTPTAIMIFSSDYILQFPNAKSRDVVYSLGTLQGDGFTLTLQPWTTNYRSLTVHWNTKVTIQVKGIPPHAWHPHTLTPLLASHCDIETYHFNDENGICTINAFTSSIQQIPQQIYLGLPHQTNEGRVIHTYPINFETTAYTNHEDTSNTTSSSSTGMYYHNYSNCTYSLCPSNTFYLPDI</sequence>
<dbReference type="PANTHER" id="PTHR33087">
    <property type="entry name" value="OS07G0539200 PROTEIN"/>
    <property type="match status" value="1"/>
</dbReference>
<accession>A0A0A9GFT7</accession>
<dbReference type="AlphaFoldDB" id="A0A0A9GFT7"/>
<organism evidence="1">
    <name type="scientific">Arundo donax</name>
    <name type="common">Giant reed</name>
    <name type="synonym">Donax arundinaceus</name>
    <dbReference type="NCBI Taxonomy" id="35708"/>
    <lineage>
        <taxon>Eukaryota</taxon>
        <taxon>Viridiplantae</taxon>
        <taxon>Streptophyta</taxon>
        <taxon>Embryophyta</taxon>
        <taxon>Tracheophyta</taxon>
        <taxon>Spermatophyta</taxon>
        <taxon>Magnoliopsida</taxon>
        <taxon>Liliopsida</taxon>
        <taxon>Poales</taxon>
        <taxon>Poaceae</taxon>
        <taxon>PACMAD clade</taxon>
        <taxon>Arundinoideae</taxon>
        <taxon>Arundineae</taxon>
        <taxon>Arundo</taxon>
    </lineage>
</organism>
<reference evidence="1" key="2">
    <citation type="journal article" date="2015" name="Data Brief">
        <title>Shoot transcriptome of the giant reed, Arundo donax.</title>
        <authorList>
            <person name="Barrero R.A."/>
            <person name="Guerrero F.D."/>
            <person name="Moolhuijzen P."/>
            <person name="Goolsby J.A."/>
            <person name="Tidwell J."/>
            <person name="Bellgard S.E."/>
            <person name="Bellgard M.I."/>
        </authorList>
    </citation>
    <scope>NUCLEOTIDE SEQUENCE</scope>
    <source>
        <tissue evidence="1">Shoot tissue taken approximately 20 cm above the soil surface</tissue>
    </source>
</reference>
<dbReference type="InterPro" id="IPR053253">
    <property type="entry name" value="Sex_diff_modulator"/>
</dbReference>
<reference evidence="1" key="1">
    <citation type="submission" date="2014-09" db="EMBL/GenBank/DDBJ databases">
        <authorList>
            <person name="Magalhaes I.L.F."/>
            <person name="Oliveira U."/>
            <person name="Santos F.R."/>
            <person name="Vidigal T.H.D.A."/>
            <person name="Brescovit A.D."/>
            <person name="Santos A.J."/>
        </authorList>
    </citation>
    <scope>NUCLEOTIDE SEQUENCE</scope>
    <source>
        <tissue evidence="1">Shoot tissue taken approximately 20 cm above the soil surface</tissue>
    </source>
</reference>
<protein>
    <submittedName>
        <fullName evidence="1">Uncharacterized protein</fullName>
    </submittedName>
</protein>
<evidence type="ECO:0000313" key="1">
    <source>
        <dbReference type="EMBL" id="JAE21421.1"/>
    </source>
</evidence>
<dbReference type="PANTHER" id="PTHR33087:SF21">
    <property type="entry name" value="OS03G0782100 PROTEIN"/>
    <property type="match status" value="1"/>
</dbReference>
<dbReference type="EMBL" id="GBRH01176475">
    <property type="protein sequence ID" value="JAE21421.1"/>
    <property type="molecule type" value="Transcribed_RNA"/>
</dbReference>